<evidence type="ECO:0000313" key="2">
    <source>
        <dbReference type="Proteomes" id="UP001177670"/>
    </source>
</evidence>
<sequence>MHDLDVSDLATTDWFGLITGVFVAGEFDIHARRNSRERVFYVGGKSNTILFKYEICKMDKNGSVYETSVAEIECKWLPAEERNMDELPVTEFVNQSTRARSQKRLE</sequence>
<comment type="caution">
    <text evidence="1">The sequence shown here is derived from an EMBL/GenBank/DDBJ whole genome shotgun (WGS) entry which is preliminary data.</text>
</comment>
<name>A0AA40FLK7_9HYME</name>
<protein>
    <submittedName>
        <fullName evidence="1">Uncharacterized protein</fullName>
    </submittedName>
</protein>
<organism evidence="1 2">
    <name type="scientific">Melipona bicolor</name>
    <dbReference type="NCBI Taxonomy" id="60889"/>
    <lineage>
        <taxon>Eukaryota</taxon>
        <taxon>Metazoa</taxon>
        <taxon>Ecdysozoa</taxon>
        <taxon>Arthropoda</taxon>
        <taxon>Hexapoda</taxon>
        <taxon>Insecta</taxon>
        <taxon>Pterygota</taxon>
        <taxon>Neoptera</taxon>
        <taxon>Endopterygota</taxon>
        <taxon>Hymenoptera</taxon>
        <taxon>Apocrita</taxon>
        <taxon>Aculeata</taxon>
        <taxon>Apoidea</taxon>
        <taxon>Anthophila</taxon>
        <taxon>Apidae</taxon>
        <taxon>Melipona</taxon>
    </lineage>
</organism>
<keyword evidence="2" id="KW-1185">Reference proteome</keyword>
<proteinExistence type="predicted"/>
<reference evidence="1" key="1">
    <citation type="submission" date="2021-10" db="EMBL/GenBank/DDBJ databases">
        <title>Melipona bicolor Genome sequencing and assembly.</title>
        <authorList>
            <person name="Araujo N.S."/>
            <person name="Arias M.C."/>
        </authorList>
    </citation>
    <scope>NUCLEOTIDE SEQUENCE</scope>
    <source>
        <strain evidence="1">USP_2M_L1-L4_2017</strain>
        <tissue evidence="1">Whole body</tissue>
    </source>
</reference>
<dbReference type="EMBL" id="JAHYIQ010000028">
    <property type="protein sequence ID" value="KAK1121062.1"/>
    <property type="molecule type" value="Genomic_DNA"/>
</dbReference>
<dbReference type="AlphaFoldDB" id="A0AA40FLK7"/>
<dbReference type="Proteomes" id="UP001177670">
    <property type="component" value="Unassembled WGS sequence"/>
</dbReference>
<accession>A0AA40FLK7</accession>
<gene>
    <name evidence="1" type="ORF">K0M31_010843</name>
</gene>
<evidence type="ECO:0000313" key="1">
    <source>
        <dbReference type="EMBL" id="KAK1121062.1"/>
    </source>
</evidence>